<name>A0A4Y9FUC5_9MICO</name>
<proteinExistence type="predicted"/>
<comment type="caution">
    <text evidence="1">The sequence shown here is derived from an EMBL/GenBank/DDBJ whole genome shotgun (WGS) entry which is preliminary data.</text>
</comment>
<evidence type="ECO:0000313" key="1">
    <source>
        <dbReference type="EMBL" id="TFU31828.1"/>
    </source>
</evidence>
<keyword evidence="2" id="KW-1185">Reference proteome</keyword>
<protein>
    <submittedName>
        <fullName evidence="1">Uncharacterized protein</fullName>
    </submittedName>
</protein>
<accession>A0A4Y9FUC5</accession>
<evidence type="ECO:0000313" key="2">
    <source>
        <dbReference type="Proteomes" id="UP000298358"/>
    </source>
</evidence>
<sequence>MDEAAELAELRRRAYGPGGGIDAAGIERLRELESRAQAPTPARPVVDAGERAELMRRAYGPEGGIDAAGLERLRELESRARASADGVAADGATPAAAASAVHAGPAELPSAAPGPAPVANGRRWPWIAGALLAGLLLGGGLSTAVAQSGPQPDAVLRIVDEDRPARQDVPADAVIYERYHDLDIRSWTDPHMQGFRCLAVLPPGAAEYTWSMCAPQSLSVLLDAQVLDEIQDDSYPFLSERVGDAPDGTVFRLELVGDVVKVWRVDPPAPTPAQAG</sequence>
<gene>
    <name evidence="1" type="ORF">E4U02_12930</name>
</gene>
<organism evidence="1 2">
    <name type="scientific">Microbacterium paludicola</name>
    <dbReference type="NCBI Taxonomy" id="300019"/>
    <lineage>
        <taxon>Bacteria</taxon>
        <taxon>Bacillati</taxon>
        <taxon>Actinomycetota</taxon>
        <taxon>Actinomycetes</taxon>
        <taxon>Micrococcales</taxon>
        <taxon>Microbacteriaceae</taxon>
        <taxon>Microbacterium</taxon>
    </lineage>
</organism>
<dbReference type="AlphaFoldDB" id="A0A4Y9FUC5"/>
<dbReference type="EMBL" id="SPQB01000040">
    <property type="protein sequence ID" value="TFU31828.1"/>
    <property type="molecule type" value="Genomic_DNA"/>
</dbReference>
<reference evidence="1 2" key="1">
    <citation type="submission" date="2019-03" db="EMBL/GenBank/DDBJ databases">
        <title>Diversity of the mouse oral microbiome.</title>
        <authorList>
            <person name="Joseph S."/>
            <person name="Aduse-Opoku J."/>
            <person name="Curtis M."/>
            <person name="Wade W."/>
            <person name="Hashim A."/>
        </authorList>
    </citation>
    <scope>NUCLEOTIDE SEQUENCE [LARGE SCALE GENOMIC DNA]</scope>
    <source>
        <strain evidence="1 2">P1012</strain>
    </source>
</reference>
<dbReference type="OrthoDB" id="10018972at2"/>
<dbReference type="Proteomes" id="UP000298358">
    <property type="component" value="Unassembled WGS sequence"/>
</dbReference>
<dbReference type="RefSeq" id="WP_135115248.1">
    <property type="nucleotide sequence ID" value="NZ_JADGLL010000040.1"/>
</dbReference>